<feature type="domain" description="J" evidence="1">
    <location>
        <begin position="1"/>
        <end position="53"/>
    </location>
</feature>
<dbReference type="InterPro" id="IPR050817">
    <property type="entry name" value="DjlA_DnaK_co-chaperone"/>
</dbReference>
<protein>
    <recommendedName>
        <fullName evidence="1">J domain-containing protein</fullName>
    </recommendedName>
</protein>
<dbReference type="OrthoDB" id="10250354at2759"/>
<keyword evidence="4" id="KW-1185">Reference proteome</keyword>
<dbReference type="GeneID" id="17301162"/>
<dbReference type="eggNOG" id="KOG0715">
    <property type="taxonomic scope" value="Eukaryota"/>
</dbReference>
<dbReference type="HOGENOM" id="CLU_017633_18_3_1"/>
<feature type="non-terminal residue" evidence="2">
    <location>
        <position position="1"/>
    </location>
</feature>
<dbReference type="PANTHER" id="PTHR24074">
    <property type="entry name" value="CO-CHAPERONE PROTEIN DJLA"/>
    <property type="match status" value="1"/>
</dbReference>
<dbReference type="CDD" id="cd06257">
    <property type="entry name" value="DnaJ"/>
    <property type="match status" value="1"/>
</dbReference>
<dbReference type="EMBL" id="JH993004">
    <property type="protein sequence ID" value="EKX44484.1"/>
    <property type="molecule type" value="Genomic_DNA"/>
</dbReference>
<dbReference type="Pfam" id="PF00226">
    <property type="entry name" value="DnaJ"/>
    <property type="match status" value="1"/>
</dbReference>
<dbReference type="KEGG" id="gtt:GUITHDRAFT_53965"/>
<dbReference type="SMART" id="SM00271">
    <property type="entry name" value="DnaJ"/>
    <property type="match status" value="1"/>
</dbReference>
<gene>
    <name evidence="2" type="ORF">GUITHDRAFT_53965</name>
</gene>
<reference evidence="2 4" key="1">
    <citation type="journal article" date="2012" name="Nature">
        <title>Algal genomes reveal evolutionary mosaicism and the fate of nucleomorphs.</title>
        <authorList>
            <consortium name="DOE Joint Genome Institute"/>
            <person name="Curtis B.A."/>
            <person name="Tanifuji G."/>
            <person name="Burki F."/>
            <person name="Gruber A."/>
            <person name="Irimia M."/>
            <person name="Maruyama S."/>
            <person name="Arias M.C."/>
            <person name="Ball S.G."/>
            <person name="Gile G.H."/>
            <person name="Hirakawa Y."/>
            <person name="Hopkins J.F."/>
            <person name="Kuo A."/>
            <person name="Rensing S.A."/>
            <person name="Schmutz J."/>
            <person name="Symeonidi A."/>
            <person name="Elias M."/>
            <person name="Eveleigh R.J."/>
            <person name="Herman E.K."/>
            <person name="Klute M.J."/>
            <person name="Nakayama T."/>
            <person name="Obornik M."/>
            <person name="Reyes-Prieto A."/>
            <person name="Armbrust E.V."/>
            <person name="Aves S.J."/>
            <person name="Beiko R.G."/>
            <person name="Coutinho P."/>
            <person name="Dacks J.B."/>
            <person name="Durnford D.G."/>
            <person name="Fast N.M."/>
            <person name="Green B.R."/>
            <person name="Grisdale C.J."/>
            <person name="Hempel F."/>
            <person name="Henrissat B."/>
            <person name="Hoppner M.P."/>
            <person name="Ishida K."/>
            <person name="Kim E."/>
            <person name="Koreny L."/>
            <person name="Kroth P.G."/>
            <person name="Liu Y."/>
            <person name="Malik S.B."/>
            <person name="Maier U.G."/>
            <person name="McRose D."/>
            <person name="Mock T."/>
            <person name="Neilson J.A."/>
            <person name="Onodera N.T."/>
            <person name="Poole A.M."/>
            <person name="Pritham E.J."/>
            <person name="Richards T.A."/>
            <person name="Rocap G."/>
            <person name="Roy S.W."/>
            <person name="Sarai C."/>
            <person name="Schaack S."/>
            <person name="Shirato S."/>
            <person name="Slamovits C.H."/>
            <person name="Spencer D.F."/>
            <person name="Suzuki S."/>
            <person name="Worden A.Z."/>
            <person name="Zauner S."/>
            <person name="Barry K."/>
            <person name="Bell C."/>
            <person name="Bharti A.K."/>
            <person name="Crow J.A."/>
            <person name="Grimwood J."/>
            <person name="Kramer R."/>
            <person name="Lindquist E."/>
            <person name="Lucas S."/>
            <person name="Salamov A."/>
            <person name="McFadden G.I."/>
            <person name="Lane C.E."/>
            <person name="Keeling P.J."/>
            <person name="Gray M.W."/>
            <person name="Grigoriev I.V."/>
            <person name="Archibald J.M."/>
        </authorList>
    </citation>
    <scope>NUCLEOTIDE SEQUENCE</scope>
    <source>
        <strain evidence="2 4">CCMP2712</strain>
    </source>
</reference>
<evidence type="ECO:0000313" key="2">
    <source>
        <dbReference type="EMBL" id="EKX44484.1"/>
    </source>
</evidence>
<evidence type="ECO:0000259" key="1">
    <source>
        <dbReference type="PROSITE" id="PS50076"/>
    </source>
</evidence>
<dbReference type="InterPro" id="IPR036869">
    <property type="entry name" value="J_dom_sf"/>
</dbReference>
<name>L1J8Q3_GUITC</name>
<evidence type="ECO:0000313" key="3">
    <source>
        <dbReference type="EnsemblProtists" id="EKX44484"/>
    </source>
</evidence>
<feature type="non-terminal residue" evidence="2">
    <location>
        <position position="53"/>
    </location>
</feature>
<accession>L1J8Q3</accession>
<reference evidence="4" key="2">
    <citation type="submission" date="2012-11" db="EMBL/GenBank/DDBJ databases">
        <authorList>
            <person name="Kuo A."/>
            <person name="Curtis B.A."/>
            <person name="Tanifuji G."/>
            <person name="Burki F."/>
            <person name="Gruber A."/>
            <person name="Irimia M."/>
            <person name="Maruyama S."/>
            <person name="Arias M.C."/>
            <person name="Ball S.G."/>
            <person name="Gile G.H."/>
            <person name="Hirakawa Y."/>
            <person name="Hopkins J.F."/>
            <person name="Rensing S.A."/>
            <person name="Schmutz J."/>
            <person name="Symeonidi A."/>
            <person name="Elias M."/>
            <person name="Eveleigh R.J."/>
            <person name="Herman E.K."/>
            <person name="Klute M.J."/>
            <person name="Nakayama T."/>
            <person name="Obornik M."/>
            <person name="Reyes-Prieto A."/>
            <person name="Armbrust E.V."/>
            <person name="Aves S.J."/>
            <person name="Beiko R.G."/>
            <person name="Coutinho P."/>
            <person name="Dacks J.B."/>
            <person name="Durnford D.G."/>
            <person name="Fast N.M."/>
            <person name="Green B.R."/>
            <person name="Grisdale C."/>
            <person name="Hempe F."/>
            <person name="Henrissat B."/>
            <person name="Hoppner M.P."/>
            <person name="Ishida K.-I."/>
            <person name="Kim E."/>
            <person name="Koreny L."/>
            <person name="Kroth P.G."/>
            <person name="Liu Y."/>
            <person name="Malik S.-B."/>
            <person name="Maier U.G."/>
            <person name="McRose D."/>
            <person name="Mock T."/>
            <person name="Neilson J.A."/>
            <person name="Onodera N.T."/>
            <person name="Poole A.M."/>
            <person name="Pritham E.J."/>
            <person name="Richards T.A."/>
            <person name="Rocap G."/>
            <person name="Roy S.W."/>
            <person name="Sarai C."/>
            <person name="Schaack S."/>
            <person name="Shirato S."/>
            <person name="Slamovits C.H."/>
            <person name="Spencer D.F."/>
            <person name="Suzuki S."/>
            <person name="Worden A.Z."/>
            <person name="Zauner S."/>
            <person name="Barry K."/>
            <person name="Bell C."/>
            <person name="Bharti A.K."/>
            <person name="Crow J.A."/>
            <person name="Grimwood J."/>
            <person name="Kramer R."/>
            <person name="Lindquist E."/>
            <person name="Lucas S."/>
            <person name="Salamov A."/>
            <person name="McFadden G.I."/>
            <person name="Lane C.E."/>
            <person name="Keeling P.J."/>
            <person name="Gray M.W."/>
            <person name="Grigoriev I.V."/>
            <person name="Archibald J.M."/>
        </authorList>
    </citation>
    <scope>NUCLEOTIDE SEQUENCE</scope>
    <source>
        <strain evidence="4">CCMP2712</strain>
    </source>
</reference>
<dbReference type="AlphaFoldDB" id="L1J8Q3"/>
<evidence type="ECO:0000313" key="4">
    <source>
        <dbReference type="Proteomes" id="UP000011087"/>
    </source>
</evidence>
<dbReference type="RefSeq" id="XP_005831464.1">
    <property type="nucleotide sequence ID" value="XM_005831407.1"/>
</dbReference>
<sequence length="53" mass="6043">YYSILGVAKNATQQEVKKAYLQAAQKFHPDVAPEDQRKTAEVRFKEVNAAYEV</sequence>
<dbReference type="PRINTS" id="PR00625">
    <property type="entry name" value="JDOMAIN"/>
</dbReference>
<proteinExistence type="predicted"/>
<dbReference type="STRING" id="905079.L1J8Q3"/>
<dbReference type="EnsemblProtists" id="EKX44484">
    <property type="protein sequence ID" value="EKX44484"/>
    <property type="gene ID" value="GUITHDRAFT_53965"/>
</dbReference>
<dbReference type="PROSITE" id="PS50076">
    <property type="entry name" value="DNAJ_2"/>
    <property type="match status" value="1"/>
</dbReference>
<dbReference type="Proteomes" id="UP000011087">
    <property type="component" value="Unassembled WGS sequence"/>
</dbReference>
<reference evidence="3" key="3">
    <citation type="submission" date="2015-06" db="UniProtKB">
        <authorList>
            <consortium name="EnsemblProtists"/>
        </authorList>
    </citation>
    <scope>IDENTIFICATION</scope>
</reference>
<dbReference type="InterPro" id="IPR001623">
    <property type="entry name" value="DnaJ_domain"/>
</dbReference>
<dbReference type="SUPFAM" id="SSF46565">
    <property type="entry name" value="Chaperone J-domain"/>
    <property type="match status" value="1"/>
</dbReference>
<dbReference type="PaxDb" id="55529-EKX44484"/>
<dbReference type="Gene3D" id="1.10.287.110">
    <property type="entry name" value="DnaJ domain"/>
    <property type="match status" value="1"/>
</dbReference>
<organism evidence="2">
    <name type="scientific">Guillardia theta (strain CCMP2712)</name>
    <name type="common">Cryptophyte</name>
    <dbReference type="NCBI Taxonomy" id="905079"/>
    <lineage>
        <taxon>Eukaryota</taxon>
        <taxon>Cryptophyceae</taxon>
        <taxon>Pyrenomonadales</taxon>
        <taxon>Geminigeraceae</taxon>
        <taxon>Guillardia</taxon>
    </lineage>
</organism>